<feature type="transmembrane region" description="Helical" evidence="1">
    <location>
        <begin position="31"/>
        <end position="48"/>
    </location>
</feature>
<evidence type="ECO:0000313" key="2">
    <source>
        <dbReference type="EMBL" id="KAB2933472.1"/>
    </source>
</evidence>
<name>A0A833H2L6_9LEPT</name>
<comment type="caution">
    <text evidence="2">The sequence shown here is derived from an EMBL/GenBank/DDBJ whole genome shotgun (WGS) entry which is preliminary data.</text>
</comment>
<sequence length="125" mass="14482">MRLLRKTGWILLSVLSFLLLGLAFVPVLFPVVLAVAIPLALFMVALLWKARRQGEFERLTSDPTGPVRRIESRILRRSIFAMGTSVILYVLLWLHSQFFYIGPLKRDQEPFRQDAIEQFREGQKP</sequence>
<feature type="transmembrane region" description="Helical" evidence="1">
    <location>
        <begin position="79"/>
        <end position="101"/>
    </location>
</feature>
<protein>
    <submittedName>
        <fullName evidence="2">Uncharacterized protein</fullName>
    </submittedName>
</protein>
<evidence type="ECO:0000256" key="1">
    <source>
        <dbReference type="SAM" id="Phobius"/>
    </source>
</evidence>
<feature type="transmembrane region" description="Helical" evidence="1">
    <location>
        <begin position="7"/>
        <end position="25"/>
    </location>
</feature>
<gene>
    <name evidence="2" type="ORF">F9K24_06380</name>
</gene>
<keyword evidence="1" id="KW-0812">Transmembrane</keyword>
<organism evidence="2 3">
    <name type="scientific">Leptonema illini</name>
    <dbReference type="NCBI Taxonomy" id="183"/>
    <lineage>
        <taxon>Bacteria</taxon>
        <taxon>Pseudomonadati</taxon>
        <taxon>Spirochaetota</taxon>
        <taxon>Spirochaetia</taxon>
        <taxon>Leptospirales</taxon>
        <taxon>Leptospiraceae</taxon>
        <taxon>Leptonema</taxon>
    </lineage>
</organism>
<accession>A0A833H2L6</accession>
<keyword evidence="1" id="KW-0472">Membrane</keyword>
<dbReference type="RefSeq" id="WP_002773796.1">
    <property type="nucleotide sequence ID" value="NZ_JQDG01000015.1"/>
</dbReference>
<dbReference type="EMBL" id="WBUI01000005">
    <property type="protein sequence ID" value="KAB2933472.1"/>
    <property type="molecule type" value="Genomic_DNA"/>
</dbReference>
<proteinExistence type="predicted"/>
<evidence type="ECO:0000313" key="3">
    <source>
        <dbReference type="Proteomes" id="UP000460298"/>
    </source>
</evidence>
<dbReference type="AlphaFoldDB" id="A0A833H2L6"/>
<keyword evidence="1" id="KW-1133">Transmembrane helix</keyword>
<dbReference type="Proteomes" id="UP000460298">
    <property type="component" value="Unassembled WGS sequence"/>
</dbReference>
<reference evidence="2 3" key="1">
    <citation type="submission" date="2019-10" db="EMBL/GenBank/DDBJ databases">
        <title>Extracellular Electron Transfer in a Candidatus Methanoperedens spp. Enrichment Culture.</title>
        <authorList>
            <person name="Berger S."/>
            <person name="Rangel Shaw D."/>
            <person name="Berben T."/>
            <person name="In 'T Zandt M."/>
            <person name="Frank J."/>
            <person name="Reimann J."/>
            <person name="Jetten M.S.M."/>
            <person name="Welte C.U."/>
        </authorList>
    </citation>
    <scope>NUCLEOTIDE SEQUENCE [LARGE SCALE GENOMIC DNA]</scope>
    <source>
        <strain evidence="2">SB12</strain>
    </source>
</reference>